<dbReference type="PANTHER" id="PTHR38037">
    <property type="entry name" value="ZN_PROTEASE DOMAIN-CONTAINING PROTEIN"/>
    <property type="match status" value="1"/>
</dbReference>
<sequence length="163" mass="18188">MAGVEKKVYGYIEKVRVSDAGILLTAKLDTGAKSASLDATDIREVEEDGIPYLLFRVLDGNGGSVELKQKYIGNVRIKMRTEKSKSNKKRLAERLVVMMPIQVGEEKRDIRVNLTNREHFLYPLLLGREAIEAFDGIVDPKLAFTIDVGQIISAPEQRKIEAG</sequence>
<organism evidence="2">
    <name type="scientific">Candidatus Berkiella cookevillensis</name>
    <dbReference type="NCBI Taxonomy" id="437022"/>
    <lineage>
        <taxon>Bacteria</taxon>
        <taxon>Pseudomonadati</taxon>
        <taxon>Pseudomonadota</taxon>
        <taxon>Gammaproteobacteria</taxon>
        <taxon>Candidatus Berkiellales</taxon>
        <taxon>Candidatus Berkiellaceae</taxon>
        <taxon>Candidatus Berkiella</taxon>
    </lineage>
</organism>
<accession>A0A0Q9YCB8</accession>
<dbReference type="InterPro" id="IPR021109">
    <property type="entry name" value="Peptidase_aspartic_dom_sf"/>
</dbReference>
<evidence type="ECO:0000259" key="1">
    <source>
        <dbReference type="Pfam" id="PF05618"/>
    </source>
</evidence>
<dbReference type="PATRIC" id="fig|1590042.3.peg.1721"/>
<feature type="domain" description="Retropepsin-like aspartic endopeptidase" evidence="1">
    <location>
        <begin position="8"/>
        <end position="146"/>
    </location>
</feature>
<proteinExistence type="predicted"/>
<dbReference type="InterPro" id="IPR008503">
    <property type="entry name" value="Asp_endopeptidase"/>
</dbReference>
<reference evidence="3" key="3">
    <citation type="submission" date="2021-06" db="EMBL/GenBank/DDBJ databases">
        <title>Genomic Description and Analysis of Intracellular Bacteria, Candidatus Berkiella cookevillensis and Candidatus Berkiella aquae.</title>
        <authorList>
            <person name="Kidane D.T."/>
            <person name="Mehari Y.T."/>
            <person name="Rice F.C."/>
            <person name="Arivett B.A."/>
            <person name="Farone A.L."/>
            <person name="Berk S.G."/>
            <person name="Farone M.B."/>
        </authorList>
    </citation>
    <scope>NUCLEOTIDE SEQUENCE</scope>
    <source>
        <strain evidence="3">CC99</strain>
    </source>
</reference>
<dbReference type="AlphaFoldDB" id="A0A0Q9YCB8"/>
<dbReference type="Pfam" id="PF05618">
    <property type="entry name" value="Zn_protease"/>
    <property type="match status" value="1"/>
</dbReference>
<comment type="caution">
    <text evidence="2">The sequence shown here is derived from an EMBL/GenBank/DDBJ whole genome shotgun (WGS) entry which is preliminary data.</text>
</comment>
<dbReference type="PANTHER" id="PTHR38037:SF2">
    <property type="entry name" value="ATP-DEPENDENT ZINC PROTEASE DOMAIN-CONTAINING PROTEIN-RELATED"/>
    <property type="match status" value="1"/>
</dbReference>
<dbReference type="EMBL" id="LKHV02000001">
    <property type="protein sequence ID" value="MCS5708684.1"/>
    <property type="molecule type" value="Genomic_DNA"/>
</dbReference>
<name>A0A0Q9YCB8_9GAMM</name>
<dbReference type="OrthoDB" id="8546610at2"/>
<dbReference type="EMBL" id="LKHV01000008">
    <property type="protein sequence ID" value="KRG18251.1"/>
    <property type="molecule type" value="Genomic_DNA"/>
</dbReference>
<dbReference type="Proteomes" id="UP000051494">
    <property type="component" value="Unassembled WGS sequence"/>
</dbReference>
<dbReference type="SUPFAM" id="SSF50630">
    <property type="entry name" value="Acid proteases"/>
    <property type="match status" value="1"/>
</dbReference>
<protein>
    <submittedName>
        <fullName evidence="3">RimK/LysX family protein</fullName>
    </submittedName>
</protein>
<reference evidence="2" key="1">
    <citation type="submission" date="2015-09" db="EMBL/GenBank/DDBJ databases">
        <title>Draft Genome Sequences of Two Novel Amoeba-resistant Intranuclear Bacteria, Candidatus Berkiella cookevillensis and Candidatus Berkiella aquae.</title>
        <authorList>
            <person name="Mehari Y.T."/>
            <person name="Arivett B.A."/>
            <person name="Farone A.L."/>
            <person name="Gunderson J.H."/>
            <person name="Farone M.B."/>
        </authorList>
    </citation>
    <scope>NUCLEOTIDE SEQUENCE [LARGE SCALE GENOMIC DNA]</scope>
    <source>
        <strain evidence="2">CC99</strain>
    </source>
</reference>
<reference evidence="3" key="2">
    <citation type="journal article" date="2016" name="Genome Announc.">
        <title>Draft Genome Sequences of Two Novel Amoeba-Resistant Intranuclear Bacteria, 'Candidatus Berkiella cookevillensis' and 'Candidatus Berkiella aquae'.</title>
        <authorList>
            <person name="Mehari Y.T."/>
            <person name="Arivett B.A."/>
            <person name="Farone A.L."/>
            <person name="Gunderson J.H."/>
            <person name="Farone M.B."/>
        </authorList>
    </citation>
    <scope>NUCLEOTIDE SEQUENCE</scope>
    <source>
        <strain evidence="3">CC99</strain>
    </source>
</reference>
<evidence type="ECO:0000313" key="4">
    <source>
        <dbReference type="Proteomes" id="UP000051494"/>
    </source>
</evidence>
<gene>
    <name evidence="3" type="ORF">CC99x_007155</name>
    <name evidence="2" type="ORF">CC99x_01693</name>
</gene>
<keyword evidence="4" id="KW-1185">Reference proteome</keyword>
<evidence type="ECO:0000313" key="2">
    <source>
        <dbReference type="EMBL" id="KRG18251.1"/>
    </source>
</evidence>
<dbReference type="Gene3D" id="2.40.70.10">
    <property type="entry name" value="Acid Proteases"/>
    <property type="match status" value="1"/>
</dbReference>
<evidence type="ECO:0000313" key="3">
    <source>
        <dbReference type="EMBL" id="MCS5708684.1"/>
    </source>
</evidence>
<dbReference type="STRING" id="437022.CC99x_01693"/>